<gene>
    <name evidence="2" type="ORF">B0W44_04645</name>
</gene>
<evidence type="ECO:0000313" key="2">
    <source>
        <dbReference type="EMBL" id="AQS57402.1"/>
    </source>
</evidence>
<evidence type="ECO:0000313" key="3">
    <source>
        <dbReference type="Proteomes" id="UP000188603"/>
    </source>
</evidence>
<reference evidence="2 3" key="1">
    <citation type="journal article" date="2015" name="Int. J. Syst. Evol. Microbiol.">
        <title>Novibacillus thermophilus gen. nov., sp. nov., a Gram-staining-negative and moderately thermophilic member of the family Thermoactinomycetaceae.</title>
        <authorList>
            <person name="Yang G."/>
            <person name="Chen J."/>
            <person name="Zhou S."/>
        </authorList>
    </citation>
    <scope>NUCLEOTIDE SEQUENCE [LARGE SCALE GENOMIC DNA]</scope>
    <source>
        <strain evidence="2 3">SG-1</strain>
    </source>
</reference>
<dbReference type="EMBL" id="CP019699">
    <property type="protein sequence ID" value="AQS57402.1"/>
    <property type="molecule type" value="Genomic_DNA"/>
</dbReference>
<sequence>MRTVRELEKVLAEPSDSLMRDMAALDGDILILGVGGKMGPSLARLARNAIQQAEVDKEVIGVSRFSSGRLREELEADGIKTMAVDLLEEEQLKSLPEVKNVIFMAGNKFGTTGNEHFSWAMNTYLPGRVAEKFRKSRIVAFSTGNVYPLTPLALGGASEDYPPNPVGEYAQSCLGRERVLEYFSHKYGTPVVLFRLNYAIDMRYGVLLEIAKAVKEQEPIDLAMGHVNVIWQGDANEMAIRAFTCCSSPPRVLNVTGPETVSVRWLAERFGELFDVTPRFVNEEQDTALLSNASRSHQLFGYPRVSLLQMVEWTAQWVEANGLTIDKPTHFQERQGAF</sequence>
<dbReference type="PANTHER" id="PTHR43245">
    <property type="entry name" value="BIFUNCTIONAL POLYMYXIN RESISTANCE PROTEIN ARNA"/>
    <property type="match status" value="1"/>
</dbReference>
<evidence type="ECO:0000259" key="1">
    <source>
        <dbReference type="Pfam" id="PF01370"/>
    </source>
</evidence>
<dbReference type="InterPro" id="IPR050177">
    <property type="entry name" value="Lipid_A_modif_metabolic_enz"/>
</dbReference>
<organism evidence="2 3">
    <name type="scientific">Novibacillus thermophilus</name>
    <dbReference type="NCBI Taxonomy" id="1471761"/>
    <lineage>
        <taxon>Bacteria</taxon>
        <taxon>Bacillati</taxon>
        <taxon>Bacillota</taxon>
        <taxon>Bacilli</taxon>
        <taxon>Bacillales</taxon>
        <taxon>Thermoactinomycetaceae</taxon>
        <taxon>Novibacillus</taxon>
    </lineage>
</organism>
<dbReference type="RefSeq" id="WP_077721259.1">
    <property type="nucleotide sequence ID" value="NZ_CP019699.1"/>
</dbReference>
<accession>A0A1U9KBJ8</accession>
<dbReference type="Gene3D" id="3.40.50.720">
    <property type="entry name" value="NAD(P)-binding Rossmann-like Domain"/>
    <property type="match status" value="1"/>
</dbReference>
<dbReference type="Pfam" id="PF01370">
    <property type="entry name" value="Epimerase"/>
    <property type="match status" value="1"/>
</dbReference>
<dbReference type="KEGG" id="ntr:B0W44_04645"/>
<feature type="domain" description="NAD-dependent epimerase/dehydratase" evidence="1">
    <location>
        <begin position="29"/>
        <end position="196"/>
    </location>
</feature>
<keyword evidence="3" id="KW-1185">Reference proteome</keyword>
<dbReference type="SUPFAM" id="SSF51735">
    <property type="entry name" value="NAD(P)-binding Rossmann-fold domains"/>
    <property type="match status" value="1"/>
</dbReference>
<proteinExistence type="predicted"/>
<dbReference type="STRING" id="1471761.B0W44_04645"/>
<dbReference type="OrthoDB" id="9785845at2"/>
<protein>
    <submittedName>
        <fullName evidence="2">Epimerase</fullName>
    </submittedName>
</protein>
<name>A0A1U9KBJ8_9BACL</name>
<dbReference type="InterPro" id="IPR001509">
    <property type="entry name" value="Epimerase_deHydtase"/>
</dbReference>
<dbReference type="InterPro" id="IPR036291">
    <property type="entry name" value="NAD(P)-bd_dom_sf"/>
</dbReference>
<dbReference type="Proteomes" id="UP000188603">
    <property type="component" value="Chromosome"/>
</dbReference>
<dbReference type="AlphaFoldDB" id="A0A1U9KBJ8"/>
<dbReference type="PANTHER" id="PTHR43245:SF13">
    <property type="entry name" value="UDP-D-APIOSE_UDP-D-XYLOSE SYNTHASE 2"/>
    <property type="match status" value="1"/>
</dbReference>